<feature type="transmembrane region" description="Helical" evidence="1">
    <location>
        <begin position="6"/>
        <end position="27"/>
    </location>
</feature>
<dbReference type="Gene3D" id="3.40.50.620">
    <property type="entry name" value="HUPs"/>
    <property type="match status" value="1"/>
</dbReference>
<dbReference type="CDD" id="cd06259">
    <property type="entry name" value="YdcF-like"/>
    <property type="match status" value="1"/>
</dbReference>
<sequence>MLKKQYVAIFFGLLLIGWLILMTWIYMSALQTRGISKDEIRPADAALVLGNAVNKNGRPNPCLRSRVVAAAELYHAGKVPKLVVAGGTGSDGSNEAQHMKAIAIELGVPESRIAMEGKSENTYENIHFSSVQLTNNSNVVIVSADFHLQRALWLAEREWGDQKMVQVYSGQDSCEERGWDYARKLVRESLAWIKAVVIKPD</sequence>
<evidence type="ECO:0000313" key="4">
    <source>
        <dbReference type="Proteomes" id="UP000268229"/>
    </source>
</evidence>
<dbReference type="GO" id="GO:0005886">
    <property type="term" value="C:plasma membrane"/>
    <property type="evidence" value="ECO:0007669"/>
    <property type="project" value="TreeGrafter"/>
</dbReference>
<feature type="domain" description="DUF218" evidence="2">
    <location>
        <begin position="44"/>
        <end position="168"/>
    </location>
</feature>
<keyword evidence="1" id="KW-1133">Transmembrane helix</keyword>
<dbReference type="PANTHER" id="PTHR30336">
    <property type="entry name" value="INNER MEMBRANE PROTEIN, PROBABLE PERMEASE"/>
    <property type="match status" value="1"/>
</dbReference>
<gene>
    <name evidence="3" type="ORF">NCTC12227_02020</name>
</gene>
<reference evidence="3 4" key="1">
    <citation type="submission" date="2018-12" db="EMBL/GenBank/DDBJ databases">
        <authorList>
            <consortium name="Pathogen Informatics"/>
        </authorList>
    </citation>
    <scope>NUCLEOTIDE SEQUENCE [LARGE SCALE GENOMIC DNA]</scope>
    <source>
        <strain evidence="3 4">NCTC12227</strain>
    </source>
</reference>
<dbReference type="OrthoDB" id="9782395at2"/>
<dbReference type="AlphaFoldDB" id="A0A1X3CKJ3"/>
<protein>
    <submittedName>
        <fullName evidence="3">Periplasmic protein</fullName>
    </submittedName>
</protein>
<accession>A0A1X3CKJ3</accession>
<dbReference type="PANTHER" id="PTHR30336:SF20">
    <property type="entry name" value="DUF218 DOMAIN-CONTAINING PROTEIN"/>
    <property type="match status" value="1"/>
</dbReference>
<evidence type="ECO:0000313" key="3">
    <source>
        <dbReference type="EMBL" id="VEJ22234.1"/>
    </source>
</evidence>
<keyword evidence="4" id="KW-1185">Reference proteome</keyword>
<dbReference type="InterPro" id="IPR051599">
    <property type="entry name" value="Cell_Envelope_Assoc"/>
</dbReference>
<proteinExistence type="predicted"/>
<keyword evidence="1" id="KW-0812">Transmembrane</keyword>
<evidence type="ECO:0000256" key="1">
    <source>
        <dbReference type="SAM" id="Phobius"/>
    </source>
</evidence>
<name>A0A1X3CKJ3_9NEIS</name>
<dbReference type="Proteomes" id="UP000268229">
    <property type="component" value="Chromosome"/>
</dbReference>
<organism evidence="3 4">
    <name type="scientific">Neisseria animaloris</name>
    <dbReference type="NCBI Taxonomy" id="326522"/>
    <lineage>
        <taxon>Bacteria</taxon>
        <taxon>Pseudomonadati</taxon>
        <taxon>Pseudomonadota</taxon>
        <taxon>Betaproteobacteria</taxon>
        <taxon>Neisseriales</taxon>
        <taxon>Neisseriaceae</taxon>
        <taxon>Neisseria</taxon>
    </lineage>
</organism>
<evidence type="ECO:0000259" key="2">
    <source>
        <dbReference type="Pfam" id="PF02698"/>
    </source>
</evidence>
<dbReference type="EMBL" id="LR134516">
    <property type="protein sequence ID" value="VEJ22234.1"/>
    <property type="molecule type" value="Genomic_DNA"/>
</dbReference>
<dbReference type="Pfam" id="PF02698">
    <property type="entry name" value="DUF218"/>
    <property type="match status" value="1"/>
</dbReference>
<dbReference type="InterPro" id="IPR014729">
    <property type="entry name" value="Rossmann-like_a/b/a_fold"/>
</dbReference>
<dbReference type="InterPro" id="IPR003848">
    <property type="entry name" value="DUF218"/>
</dbReference>
<dbReference type="STRING" id="326522.BWD08_04625"/>
<keyword evidence="1" id="KW-0472">Membrane</keyword>
<dbReference type="KEGG" id="nani:NCTC12227_02020"/>